<dbReference type="PROSITE" id="PS50157">
    <property type="entry name" value="ZINC_FINGER_C2H2_2"/>
    <property type="match status" value="1"/>
</dbReference>
<dbReference type="Proteomes" id="UP001152888">
    <property type="component" value="Unassembled WGS sequence"/>
</dbReference>
<keyword evidence="1" id="KW-0863">Zinc-finger</keyword>
<name>A0A9P0K2L0_ACAOB</name>
<gene>
    <name evidence="3" type="ORF">ACAOBT_LOCUS5660</name>
</gene>
<sequence length="83" mass="9613">MNLAEVFALSFQEKDLLLMELIEGYSCDKCGRKYKGKGSLRRHQKYECQMPPIFKCPYCPKRCKQKSNLKLHGLKCLDANVVV</sequence>
<proteinExistence type="predicted"/>
<dbReference type="SUPFAM" id="SSF57667">
    <property type="entry name" value="beta-beta-alpha zinc fingers"/>
    <property type="match status" value="1"/>
</dbReference>
<keyword evidence="1" id="KW-0479">Metal-binding</keyword>
<dbReference type="EMBL" id="CAKOFQ010006713">
    <property type="protein sequence ID" value="CAH1964203.1"/>
    <property type="molecule type" value="Genomic_DNA"/>
</dbReference>
<feature type="domain" description="C2H2-type" evidence="2">
    <location>
        <begin position="25"/>
        <end position="52"/>
    </location>
</feature>
<dbReference type="GO" id="GO:0008270">
    <property type="term" value="F:zinc ion binding"/>
    <property type="evidence" value="ECO:0007669"/>
    <property type="project" value="UniProtKB-KW"/>
</dbReference>
<evidence type="ECO:0000313" key="4">
    <source>
        <dbReference type="Proteomes" id="UP001152888"/>
    </source>
</evidence>
<reference evidence="3" key="1">
    <citation type="submission" date="2022-03" db="EMBL/GenBank/DDBJ databases">
        <authorList>
            <person name="Sayadi A."/>
        </authorList>
    </citation>
    <scope>NUCLEOTIDE SEQUENCE</scope>
</reference>
<dbReference type="Gene3D" id="3.30.160.60">
    <property type="entry name" value="Classic Zinc Finger"/>
    <property type="match status" value="2"/>
</dbReference>
<dbReference type="Pfam" id="PF00096">
    <property type="entry name" value="zf-C2H2"/>
    <property type="match status" value="2"/>
</dbReference>
<evidence type="ECO:0000259" key="2">
    <source>
        <dbReference type="PROSITE" id="PS50157"/>
    </source>
</evidence>
<evidence type="ECO:0000256" key="1">
    <source>
        <dbReference type="PROSITE-ProRule" id="PRU00042"/>
    </source>
</evidence>
<dbReference type="AlphaFoldDB" id="A0A9P0K2L0"/>
<protein>
    <recommendedName>
        <fullName evidence="2">C2H2-type domain-containing protein</fullName>
    </recommendedName>
</protein>
<dbReference type="InterPro" id="IPR013087">
    <property type="entry name" value="Znf_C2H2_type"/>
</dbReference>
<dbReference type="OrthoDB" id="6675812at2759"/>
<comment type="caution">
    <text evidence="3">The sequence shown here is derived from an EMBL/GenBank/DDBJ whole genome shotgun (WGS) entry which is preliminary data.</text>
</comment>
<dbReference type="InterPro" id="IPR036236">
    <property type="entry name" value="Znf_C2H2_sf"/>
</dbReference>
<keyword evidence="4" id="KW-1185">Reference proteome</keyword>
<organism evidence="3 4">
    <name type="scientific">Acanthoscelides obtectus</name>
    <name type="common">Bean weevil</name>
    <name type="synonym">Bruchus obtectus</name>
    <dbReference type="NCBI Taxonomy" id="200917"/>
    <lineage>
        <taxon>Eukaryota</taxon>
        <taxon>Metazoa</taxon>
        <taxon>Ecdysozoa</taxon>
        <taxon>Arthropoda</taxon>
        <taxon>Hexapoda</taxon>
        <taxon>Insecta</taxon>
        <taxon>Pterygota</taxon>
        <taxon>Neoptera</taxon>
        <taxon>Endopterygota</taxon>
        <taxon>Coleoptera</taxon>
        <taxon>Polyphaga</taxon>
        <taxon>Cucujiformia</taxon>
        <taxon>Chrysomeloidea</taxon>
        <taxon>Chrysomelidae</taxon>
        <taxon>Bruchinae</taxon>
        <taxon>Bruchini</taxon>
        <taxon>Acanthoscelides</taxon>
    </lineage>
</organism>
<keyword evidence="1" id="KW-0862">Zinc</keyword>
<accession>A0A9P0K2L0</accession>
<evidence type="ECO:0000313" key="3">
    <source>
        <dbReference type="EMBL" id="CAH1964203.1"/>
    </source>
</evidence>